<sequence length="125" mass="14625">MPNRFHRCPQIPFLQKRKVREKAAKFKKRNPKTTVNGAYLIHESAVGEDAVVHNIDEEYDRLVQYFHLSAAKSESSEITKRHLFPKTLNMIRYDEIARATGNRELTSELAKQCRQAIKQDLEEQQ</sequence>
<evidence type="ECO:0000313" key="1">
    <source>
        <dbReference type="Proteomes" id="UP000035642"/>
    </source>
</evidence>
<protein>
    <submittedName>
        <fullName evidence="2">Nucleolar protein 16</fullName>
    </submittedName>
</protein>
<organism evidence="1 2">
    <name type="scientific">Angiostrongylus cantonensis</name>
    <name type="common">Rat lungworm</name>
    <dbReference type="NCBI Taxonomy" id="6313"/>
    <lineage>
        <taxon>Eukaryota</taxon>
        <taxon>Metazoa</taxon>
        <taxon>Ecdysozoa</taxon>
        <taxon>Nematoda</taxon>
        <taxon>Chromadorea</taxon>
        <taxon>Rhabditida</taxon>
        <taxon>Rhabditina</taxon>
        <taxon>Rhabditomorpha</taxon>
        <taxon>Strongyloidea</taxon>
        <taxon>Metastrongylidae</taxon>
        <taxon>Angiostrongylus</taxon>
    </lineage>
</organism>
<dbReference type="Proteomes" id="UP000035642">
    <property type="component" value="Unassembled WGS sequence"/>
</dbReference>
<keyword evidence="1" id="KW-1185">Reference proteome</keyword>
<dbReference type="AlphaFoldDB" id="A0A0K0D5V3"/>
<name>A0A0K0D5V3_ANGCA</name>
<accession>A0A0K0D5V3</accession>
<reference evidence="1" key="1">
    <citation type="submission" date="2012-09" db="EMBL/GenBank/DDBJ databases">
        <authorList>
            <person name="Martin A.A."/>
        </authorList>
    </citation>
    <scope>NUCLEOTIDE SEQUENCE</scope>
</reference>
<reference evidence="2" key="2">
    <citation type="submission" date="2017-02" db="UniProtKB">
        <authorList>
            <consortium name="WormBaseParasite"/>
        </authorList>
    </citation>
    <scope>IDENTIFICATION</scope>
</reference>
<dbReference type="WBParaSite" id="ACAC_0000544801-mRNA-1">
    <property type="protein sequence ID" value="ACAC_0000544801-mRNA-1"/>
    <property type="gene ID" value="ACAC_0000544801"/>
</dbReference>
<evidence type="ECO:0000313" key="2">
    <source>
        <dbReference type="WBParaSite" id="ACAC_0000544801-mRNA-1"/>
    </source>
</evidence>
<proteinExistence type="predicted"/>